<protein>
    <recommendedName>
        <fullName evidence="5 12">Aminopeptidase N</fullName>
        <ecNumber evidence="4 12">3.4.11.2</ecNumber>
    </recommendedName>
</protein>
<evidence type="ECO:0000256" key="6">
    <source>
        <dbReference type="ARBA" id="ARBA00022438"/>
    </source>
</evidence>
<sequence>MEIRSLTRTEAERRGALLKVERYDVDIDLTGLADGPEVRCVSTVAFSCREPGAETFVDCAAEVRSATLNGRPVTPTGDGRIALPALAGHNVLRVESVQADTTTGQGVHRAIDPADGEVYVWMSFEPDEGRFVWACFDQPDLKAPHAFTVTAPPAWTVTSNSGDPRVEELESARRWAFPDTPPLSTYNTVVNAGPFHEIRREADGHDLGIYARRSLAPILDRDADELFTLTRQGLAFFGEVFAMPFPQRKYDQVFVPEFGGAMENYGCVTWSDAFLRRATPTPAESELLAKVLLHEMAHMWFGNIVTMRWWDDLWLNEAFAEFACHWAAERATRYTDAWASHLAGGKLKAYLSDQGPVSHPIHQPIHDVAQAASIFDNITYPKGASVLQQLMTYVGEERFRAGMTAYFARHAWGSATLQDLIDALSKASGRDLDTWRTAWLATAGTDRFSLERDGDTVTLVAADTPRPQVLAVGAYSRNNDTNGRNNDANGEVLERRALVRVEVTQTRTPVTGLPTGADLEVLLINDEDLTFATTRPDPATRDAFFRSAAQLPTAISRGVATATVWDMLTTGEATATEAGRCITAVLTAETSDAVIEPCLTLAANIAELWAPEGERAGLTAAVAEACLRLAADPGRRQVALRGLARTATKPDDLAWLREQAGDDVDLLWRTLVREAELGGDVSSESALLLERDPDPDAWVRALTVRAALPDPAAKAEVWQKLAVDRAVPVNSVGQVAAAFWRPDQDALLTPYTRHYLDSIPHLHRGGMIPAMVFAGQLFPPRAIDPTYIEEAQKASDEAAPVVRNTLLERSDTVKRMLHSRGTPTDRVSGGPGDGVSEWVSRA</sequence>
<keyword evidence="18" id="KW-1185">Reference proteome</keyword>
<evidence type="ECO:0000256" key="7">
    <source>
        <dbReference type="ARBA" id="ARBA00022670"/>
    </source>
</evidence>
<evidence type="ECO:0000256" key="5">
    <source>
        <dbReference type="ARBA" id="ARBA00015611"/>
    </source>
</evidence>
<dbReference type="SUPFAM" id="SSF55486">
    <property type="entry name" value="Metalloproteases ('zincins'), catalytic domain"/>
    <property type="match status" value="1"/>
</dbReference>
<evidence type="ECO:0000313" key="17">
    <source>
        <dbReference type="EMBL" id="WSD12353.1"/>
    </source>
</evidence>
<dbReference type="Gene3D" id="2.60.40.1730">
    <property type="entry name" value="tricorn interacting facor f3 domain"/>
    <property type="match status" value="1"/>
</dbReference>
<dbReference type="InterPro" id="IPR042097">
    <property type="entry name" value="Aminopeptidase_N-like_N_sf"/>
</dbReference>
<evidence type="ECO:0000259" key="16">
    <source>
        <dbReference type="Pfam" id="PF17900"/>
    </source>
</evidence>
<dbReference type="InterPro" id="IPR024571">
    <property type="entry name" value="ERAP1-like_C_dom"/>
</dbReference>
<dbReference type="PANTHER" id="PTHR11533">
    <property type="entry name" value="PROTEASE M1 ZINC METALLOPROTEASE"/>
    <property type="match status" value="1"/>
</dbReference>
<keyword evidence="11" id="KW-0482">Metalloprotease</keyword>
<evidence type="ECO:0000256" key="2">
    <source>
        <dbReference type="ARBA" id="ARBA00001947"/>
    </source>
</evidence>
<name>A0ABZ1H5D8_STRPH</name>
<evidence type="ECO:0000256" key="11">
    <source>
        <dbReference type="ARBA" id="ARBA00023049"/>
    </source>
</evidence>
<feature type="region of interest" description="Disordered" evidence="13">
    <location>
        <begin position="817"/>
        <end position="842"/>
    </location>
</feature>
<dbReference type="Pfam" id="PF17900">
    <property type="entry name" value="Peptidase_M1_N"/>
    <property type="match status" value="1"/>
</dbReference>
<keyword evidence="9 17" id="KW-0378">Hydrolase</keyword>
<comment type="cofactor">
    <cofactor evidence="2">
        <name>Zn(2+)</name>
        <dbReference type="ChEBI" id="CHEBI:29105"/>
    </cofactor>
</comment>
<dbReference type="NCBIfam" id="TIGR02412">
    <property type="entry name" value="pepN_strep_liv"/>
    <property type="match status" value="1"/>
</dbReference>
<evidence type="ECO:0000256" key="4">
    <source>
        <dbReference type="ARBA" id="ARBA00012564"/>
    </source>
</evidence>
<dbReference type="SUPFAM" id="SSF63737">
    <property type="entry name" value="Leukotriene A4 hydrolase N-terminal domain"/>
    <property type="match status" value="1"/>
</dbReference>
<keyword evidence="7" id="KW-0645">Protease</keyword>
<dbReference type="CDD" id="cd09602">
    <property type="entry name" value="M1_APN"/>
    <property type="match status" value="1"/>
</dbReference>
<evidence type="ECO:0000256" key="10">
    <source>
        <dbReference type="ARBA" id="ARBA00022833"/>
    </source>
</evidence>
<dbReference type="PANTHER" id="PTHR11533:SF174">
    <property type="entry name" value="PUROMYCIN-SENSITIVE AMINOPEPTIDASE-RELATED"/>
    <property type="match status" value="1"/>
</dbReference>
<dbReference type="GO" id="GO:0016285">
    <property type="term" value="F:alanyl aminopeptidase activity"/>
    <property type="evidence" value="ECO:0007669"/>
    <property type="project" value="UniProtKB-EC"/>
</dbReference>
<feature type="domain" description="Peptidase M1 membrane alanine aminopeptidase" evidence="14">
    <location>
        <begin position="230"/>
        <end position="437"/>
    </location>
</feature>
<dbReference type="Gene3D" id="1.10.390.10">
    <property type="entry name" value="Neutral Protease Domain 2"/>
    <property type="match status" value="1"/>
</dbReference>
<keyword evidence="8" id="KW-0479">Metal-binding</keyword>
<comment type="catalytic activity">
    <reaction evidence="1">
        <text>Release of an N-terminal amino acid, Xaa-|-Yaa- from a peptide, amide or arylamide. Xaa is preferably Ala, but may be most amino acids including Pro (slow action). When a terminal hydrophobic residue is followed by a prolyl residue, the two may be released as an intact Xaa-Pro dipeptide.</text>
        <dbReference type="EC" id="3.4.11.2"/>
    </reaction>
</comment>
<feature type="domain" description="ERAP1-like C-terminal" evidence="15">
    <location>
        <begin position="522"/>
        <end position="815"/>
    </location>
</feature>
<dbReference type="PRINTS" id="PR00756">
    <property type="entry name" value="ALADIPTASE"/>
</dbReference>
<evidence type="ECO:0000313" key="18">
    <source>
        <dbReference type="Proteomes" id="UP001340816"/>
    </source>
</evidence>
<keyword evidence="10" id="KW-0862">Zinc</keyword>
<dbReference type="InterPro" id="IPR045357">
    <property type="entry name" value="Aminopeptidase_N-like_N"/>
</dbReference>
<dbReference type="EC" id="3.4.11.2" evidence="4 12"/>
<comment type="similarity">
    <text evidence="3">Belongs to the peptidase M1 family.</text>
</comment>
<feature type="domain" description="Aminopeptidase N-like N-terminal" evidence="16">
    <location>
        <begin position="117"/>
        <end position="186"/>
    </location>
</feature>
<gene>
    <name evidence="17" type="primary">pepN</name>
    <name evidence="17" type="ORF">OHB35_03520</name>
</gene>
<evidence type="ECO:0000256" key="8">
    <source>
        <dbReference type="ARBA" id="ARBA00022723"/>
    </source>
</evidence>
<evidence type="ECO:0000259" key="14">
    <source>
        <dbReference type="Pfam" id="PF01433"/>
    </source>
</evidence>
<keyword evidence="6 17" id="KW-0031">Aminopeptidase</keyword>
<evidence type="ECO:0000256" key="12">
    <source>
        <dbReference type="NCBIfam" id="TIGR02412"/>
    </source>
</evidence>
<evidence type="ECO:0000259" key="15">
    <source>
        <dbReference type="Pfam" id="PF11838"/>
    </source>
</evidence>
<dbReference type="InterPro" id="IPR001930">
    <property type="entry name" value="Peptidase_M1"/>
</dbReference>
<dbReference type="RefSeq" id="WP_326757779.1">
    <property type="nucleotide sequence ID" value="NZ_CP109135.1"/>
</dbReference>
<evidence type="ECO:0000256" key="3">
    <source>
        <dbReference type="ARBA" id="ARBA00010136"/>
    </source>
</evidence>
<dbReference type="InterPro" id="IPR014782">
    <property type="entry name" value="Peptidase_M1_dom"/>
</dbReference>
<dbReference type="InterPro" id="IPR050344">
    <property type="entry name" value="Peptidase_M1_aminopeptidases"/>
</dbReference>
<dbReference type="Proteomes" id="UP001340816">
    <property type="component" value="Chromosome"/>
</dbReference>
<proteinExistence type="inferred from homology"/>
<dbReference type="Pfam" id="PF01433">
    <property type="entry name" value="Peptidase_M1"/>
    <property type="match status" value="1"/>
</dbReference>
<dbReference type="InterPro" id="IPR027268">
    <property type="entry name" value="Peptidase_M4/M1_CTD_sf"/>
</dbReference>
<dbReference type="InterPro" id="IPR012778">
    <property type="entry name" value="Pept_M1_aminopeptidase"/>
</dbReference>
<evidence type="ECO:0000256" key="1">
    <source>
        <dbReference type="ARBA" id="ARBA00000098"/>
    </source>
</evidence>
<accession>A0ABZ1H5D8</accession>
<evidence type="ECO:0000256" key="13">
    <source>
        <dbReference type="SAM" id="MobiDB-lite"/>
    </source>
</evidence>
<dbReference type="EMBL" id="CP109135">
    <property type="protein sequence ID" value="WSD12353.1"/>
    <property type="molecule type" value="Genomic_DNA"/>
</dbReference>
<organism evidence="17 18">
    <name type="scientific">Streptomyces phaeochromogenes</name>
    <dbReference type="NCBI Taxonomy" id="1923"/>
    <lineage>
        <taxon>Bacteria</taxon>
        <taxon>Bacillati</taxon>
        <taxon>Actinomycetota</taxon>
        <taxon>Actinomycetes</taxon>
        <taxon>Kitasatosporales</taxon>
        <taxon>Streptomycetaceae</taxon>
        <taxon>Streptomyces</taxon>
        <taxon>Streptomyces phaeochromogenes group</taxon>
    </lineage>
</organism>
<evidence type="ECO:0000256" key="9">
    <source>
        <dbReference type="ARBA" id="ARBA00022801"/>
    </source>
</evidence>
<dbReference type="Pfam" id="PF11838">
    <property type="entry name" value="ERAP1_C"/>
    <property type="match status" value="1"/>
</dbReference>
<reference evidence="17 18" key="1">
    <citation type="submission" date="2022-10" db="EMBL/GenBank/DDBJ databases">
        <title>The complete genomes of actinobacterial strains from the NBC collection.</title>
        <authorList>
            <person name="Joergensen T.S."/>
            <person name="Alvarez Arevalo M."/>
            <person name="Sterndorff E.B."/>
            <person name="Faurdal D."/>
            <person name="Vuksanovic O."/>
            <person name="Mourched A.-S."/>
            <person name="Charusanti P."/>
            <person name="Shaw S."/>
            <person name="Blin K."/>
            <person name="Weber T."/>
        </authorList>
    </citation>
    <scope>NUCLEOTIDE SEQUENCE [LARGE SCALE GENOMIC DNA]</scope>
    <source>
        <strain evidence="17 18">NBC 01752</strain>
    </source>
</reference>